<dbReference type="NCBIfam" id="TIGR01216">
    <property type="entry name" value="ATP_synt_epsi"/>
    <property type="match status" value="1"/>
</dbReference>
<evidence type="ECO:0000256" key="9">
    <source>
        <dbReference type="ARBA" id="ARBA00023310"/>
    </source>
</evidence>
<name>A0A4R2PGE2_RHOSA</name>
<keyword evidence="10" id="KW-1003">Cell membrane</keyword>
<dbReference type="SUPFAM" id="SSF51344">
    <property type="entry name" value="Epsilon subunit of F1F0-ATP synthase N-terminal domain"/>
    <property type="match status" value="1"/>
</dbReference>
<dbReference type="PANTHER" id="PTHR13822">
    <property type="entry name" value="ATP SYNTHASE DELTA/EPSILON CHAIN"/>
    <property type="match status" value="1"/>
</dbReference>
<dbReference type="GO" id="GO:0005886">
    <property type="term" value="C:plasma membrane"/>
    <property type="evidence" value="ECO:0007669"/>
    <property type="project" value="UniProtKB-SubCell"/>
</dbReference>
<evidence type="ECO:0000313" key="14">
    <source>
        <dbReference type="Proteomes" id="UP000295399"/>
    </source>
</evidence>
<comment type="function">
    <text evidence="1 10">Produces ATP from ADP in the presence of a proton gradient across the membrane.</text>
</comment>
<evidence type="ECO:0000313" key="13">
    <source>
        <dbReference type="EMBL" id="TCP34420.1"/>
    </source>
</evidence>
<evidence type="ECO:0000256" key="2">
    <source>
        <dbReference type="ARBA" id="ARBA00004184"/>
    </source>
</evidence>
<organism evidence="13 14">
    <name type="scientific">Rhodothalassium salexigens DSM 2132</name>
    <dbReference type="NCBI Taxonomy" id="1188247"/>
    <lineage>
        <taxon>Bacteria</taxon>
        <taxon>Pseudomonadati</taxon>
        <taxon>Pseudomonadota</taxon>
        <taxon>Alphaproteobacteria</taxon>
        <taxon>Rhodothalassiales</taxon>
        <taxon>Rhodothalassiaceae</taxon>
        <taxon>Rhodothalassium</taxon>
    </lineage>
</organism>
<evidence type="ECO:0000256" key="1">
    <source>
        <dbReference type="ARBA" id="ARBA00003543"/>
    </source>
</evidence>
<evidence type="ECO:0000256" key="3">
    <source>
        <dbReference type="ARBA" id="ARBA00005712"/>
    </source>
</evidence>
<dbReference type="GO" id="GO:0046933">
    <property type="term" value="F:proton-transporting ATP synthase activity, rotational mechanism"/>
    <property type="evidence" value="ECO:0007669"/>
    <property type="project" value="UniProtKB-UniRule"/>
</dbReference>
<keyword evidence="4 10" id="KW-0813">Transport</keyword>
<dbReference type="InterPro" id="IPR001469">
    <property type="entry name" value="ATP_synth_F1_dsu/esu"/>
</dbReference>
<dbReference type="InParanoid" id="A0A4R2PGE2"/>
<dbReference type="GO" id="GO:0012505">
    <property type="term" value="C:endomembrane system"/>
    <property type="evidence" value="ECO:0007669"/>
    <property type="project" value="UniProtKB-SubCell"/>
</dbReference>
<feature type="domain" description="ATP synthase F1 complex delta/epsilon subunit N-terminal" evidence="12">
    <location>
        <begin position="6"/>
        <end position="85"/>
    </location>
</feature>
<keyword evidence="8 10" id="KW-0139">CF(1)</keyword>
<comment type="caution">
    <text evidence="13">The sequence shown here is derived from an EMBL/GenBank/DDBJ whole genome shotgun (WGS) entry which is preliminary data.</text>
</comment>
<gene>
    <name evidence="10" type="primary">atpC</name>
    <name evidence="13" type="ORF">EV659_10545</name>
</gene>
<keyword evidence="14" id="KW-1185">Reference proteome</keyword>
<dbReference type="AlphaFoldDB" id="A0A4R2PGE2"/>
<dbReference type="Pfam" id="PF02823">
    <property type="entry name" value="ATP-synt_DE_N"/>
    <property type="match status" value="1"/>
</dbReference>
<evidence type="ECO:0000256" key="8">
    <source>
        <dbReference type="ARBA" id="ARBA00023196"/>
    </source>
</evidence>
<evidence type="ECO:0000256" key="5">
    <source>
        <dbReference type="ARBA" id="ARBA00022781"/>
    </source>
</evidence>
<evidence type="ECO:0000256" key="4">
    <source>
        <dbReference type="ARBA" id="ARBA00022448"/>
    </source>
</evidence>
<dbReference type="GO" id="GO:0005524">
    <property type="term" value="F:ATP binding"/>
    <property type="evidence" value="ECO:0007669"/>
    <property type="project" value="UniProtKB-UniRule"/>
</dbReference>
<keyword evidence="6 10" id="KW-0406">Ion transport</keyword>
<dbReference type="GO" id="GO:0045259">
    <property type="term" value="C:proton-transporting ATP synthase complex"/>
    <property type="evidence" value="ECO:0007669"/>
    <property type="project" value="UniProtKB-KW"/>
</dbReference>
<protein>
    <recommendedName>
        <fullName evidence="10">ATP synthase epsilon chain</fullName>
    </recommendedName>
    <alternativeName>
        <fullName evidence="10">ATP synthase F1 sector epsilon subunit</fullName>
    </alternativeName>
    <alternativeName>
        <fullName evidence="10">F-ATPase epsilon subunit</fullName>
    </alternativeName>
</protein>
<dbReference type="RefSeq" id="WP_132708358.1">
    <property type="nucleotide sequence ID" value="NZ_JACIGF010000005.1"/>
</dbReference>
<keyword evidence="9 10" id="KW-0066">ATP synthesis</keyword>
<accession>A0A4R2PGE2</accession>
<keyword evidence="5 10" id="KW-0375">Hydrogen ion transport</keyword>
<evidence type="ECO:0000256" key="7">
    <source>
        <dbReference type="ARBA" id="ARBA00023136"/>
    </source>
</evidence>
<dbReference type="FunCoup" id="A0A4R2PGE2">
    <property type="interactions" value="395"/>
</dbReference>
<dbReference type="Gene3D" id="2.60.15.10">
    <property type="entry name" value="F0F1 ATP synthase delta/epsilon subunit, N-terminal"/>
    <property type="match status" value="1"/>
</dbReference>
<dbReference type="Proteomes" id="UP000295399">
    <property type="component" value="Unassembled WGS sequence"/>
</dbReference>
<dbReference type="CDD" id="cd12152">
    <property type="entry name" value="F1-ATPase_delta"/>
    <property type="match status" value="1"/>
</dbReference>
<sequence length="137" mass="14702">MADTVQFELVSPERLMVDKAVAMVVIPGMEGDFGVLPGHAPAISTIRPGVIEVYERDGAAPERLFVRGGLADVRAEGLIVLAEDAVDPAQVDMAELDRELLRARDDLANADTDFDRDRAESEIAWREALKAAAAGTA</sequence>
<evidence type="ECO:0000256" key="10">
    <source>
        <dbReference type="HAMAP-Rule" id="MF_00530"/>
    </source>
</evidence>
<dbReference type="InterPro" id="IPR020546">
    <property type="entry name" value="ATP_synth_F1_dsu/esu_N"/>
</dbReference>
<reference evidence="13 14" key="1">
    <citation type="submission" date="2019-03" db="EMBL/GenBank/DDBJ databases">
        <title>Genomic Encyclopedia of Type Strains, Phase IV (KMG-IV): sequencing the most valuable type-strain genomes for metagenomic binning, comparative biology and taxonomic classification.</title>
        <authorList>
            <person name="Goeker M."/>
        </authorList>
    </citation>
    <scope>NUCLEOTIDE SEQUENCE [LARGE SCALE GENOMIC DNA]</scope>
    <source>
        <strain evidence="13 14">DSM 2132</strain>
    </source>
</reference>
<dbReference type="HAMAP" id="MF_00530">
    <property type="entry name" value="ATP_synth_epsil_bac"/>
    <property type="match status" value="1"/>
</dbReference>
<dbReference type="OrthoDB" id="9799969at2"/>
<comment type="subcellular location">
    <subcellularLocation>
        <location evidence="10">Cell membrane</location>
        <topology evidence="10">Peripheral membrane protein</topology>
    </subcellularLocation>
    <subcellularLocation>
        <location evidence="2">Endomembrane system</location>
        <topology evidence="2">Peripheral membrane protein</topology>
    </subcellularLocation>
</comment>
<evidence type="ECO:0000256" key="6">
    <source>
        <dbReference type="ARBA" id="ARBA00023065"/>
    </source>
</evidence>
<keyword evidence="7 10" id="KW-0472">Membrane</keyword>
<dbReference type="PANTHER" id="PTHR13822:SF10">
    <property type="entry name" value="ATP SYNTHASE EPSILON CHAIN, CHLOROPLASTIC"/>
    <property type="match status" value="1"/>
</dbReference>
<dbReference type="InterPro" id="IPR036771">
    <property type="entry name" value="ATPsynth_dsu/esu_N"/>
</dbReference>
<proteinExistence type="inferred from homology"/>
<comment type="similarity">
    <text evidence="3 10 11">Belongs to the ATPase epsilon chain family.</text>
</comment>
<comment type="subunit">
    <text evidence="10 11">F-type ATPases have 2 components, CF(1) - the catalytic core - and CF(0) - the membrane proton channel. CF(1) has five subunits: alpha(3), beta(3), gamma(1), delta(1), epsilon(1). CF(0) has three main subunits: a, b and c.</text>
</comment>
<evidence type="ECO:0000259" key="12">
    <source>
        <dbReference type="Pfam" id="PF02823"/>
    </source>
</evidence>
<dbReference type="EMBL" id="SLXO01000005">
    <property type="protein sequence ID" value="TCP34420.1"/>
    <property type="molecule type" value="Genomic_DNA"/>
</dbReference>
<evidence type="ECO:0000256" key="11">
    <source>
        <dbReference type="RuleBase" id="RU003656"/>
    </source>
</evidence>